<evidence type="ECO:0000313" key="2">
    <source>
        <dbReference type="Proteomes" id="UP000521313"/>
    </source>
</evidence>
<comment type="caution">
    <text evidence="1">The sequence shown here is derived from an EMBL/GenBank/DDBJ whole genome shotgun (WGS) entry which is preliminary data.</text>
</comment>
<accession>A0A7W8D1Y7</accession>
<reference evidence="1 2" key="1">
    <citation type="submission" date="2020-08" db="EMBL/GenBank/DDBJ databases">
        <title>Genomic Encyclopedia of Type Strains, Phase IV (KMG-IV): sequencing the most valuable type-strain genomes for metagenomic binning, comparative biology and taxonomic classification.</title>
        <authorList>
            <person name="Goeker M."/>
        </authorList>
    </citation>
    <scope>NUCLEOTIDE SEQUENCE [LARGE SCALE GENOMIC DNA]</scope>
    <source>
        <strain evidence="1 2">DSM 26963</strain>
    </source>
</reference>
<evidence type="ECO:0000313" key="1">
    <source>
        <dbReference type="EMBL" id="MBB5185683.1"/>
    </source>
</evidence>
<name>A0A7W8D1Y7_9FIRM</name>
<sequence>MKKTNDHKRIAREGMIASIAIEKGKKAGLTPFQTGMIRGIQRIHEDKKKSK</sequence>
<protein>
    <submittedName>
        <fullName evidence="1">Uncharacterized protein</fullName>
    </submittedName>
</protein>
<dbReference type="EMBL" id="JACHHD010000022">
    <property type="protein sequence ID" value="MBB5185683.1"/>
    <property type="molecule type" value="Genomic_DNA"/>
</dbReference>
<dbReference type="Proteomes" id="UP000521313">
    <property type="component" value="Unassembled WGS sequence"/>
</dbReference>
<gene>
    <name evidence="1" type="ORF">HNQ43_001761</name>
</gene>
<organism evidence="1 2">
    <name type="scientific">Faecalicoccus acidiformans</name>
    <dbReference type="NCBI Taxonomy" id="915173"/>
    <lineage>
        <taxon>Bacteria</taxon>
        <taxon>Bacillati</taxon>
        <taxon>Bacillota</taxon>
        <taxon>Erysipelotrichia</taxon>
        <taxon>Erysipelotrichales</taxon>
        <taxon>Erysipelotrichaceae</taxon>
        <taxon>Faecalicoccus</taxon>
    </lineage>
</organism>
<dbReference type="AlphaFoldDB" id="A0A7W8D1Y7"/>
<proteinExistence type="predicted"/>
<dbReference type="RefSeq" id="WP_183376868.1">
    <property type="nucleotide sequence ID" value="NZ_JACHHD010000022.1"/>
</dbReference>